<evidence type="ECO:0000256" key="1">
    <source>
        <dbReference type="PROSITE-ProRule" id="PRU00169"/>
    </source>
</evidence>
<dbReference type="InterPro" id="IPR005561">
    <property type="entry name" value="ANTAR"/>
</dbReference>
<dbReference type="Gene3D" id="3.40.50.2300">
    <property type="match status" value="1"/>
</dbReference>
<dbReference type="GO" id="GO:0016301">
    <property type="term" value="F:kinase activity"/>
    <property type="evidence" value="ECO:0007669"/>
    <property type="project" value="UniProtKB-KW"/>
</dbReference>
<dbReference type="InterPro" id="IPR008327">
    <property type="entry name" value="Sig_transdc_resp-reg_antiterm"/>
</dbReference>
<dbReference type="Proteomes" id="UP000318422">
    <property type="component" value="Unassembled WGS sequence"/>
</dbReference>
<reference evidence="4 5" key="1">
    <citation type="submission" date="2019-06" db="EMBL/GenBank/DDBJ databases">
        <title>Whole genome shotgun sequence of Zoogloea ramigera NBRC 15342.</title>
        <authorList>
            <person name="Hosoyama A."/>
            <person name="Uohara A."/>
            <person name="Ohji S."/>
            <person name="Ichikawa N."/>
        </authorList>
    </citation>
    <scope>NUCLEOTIDE SEQUENCE [LARGE SCALE GENOMIC DNA]</scope>
    <source>
        <strain evidence="4 5">NBRC 15342</strain>
    </source>
</reference>
<feature type="domain" description="ANTAR" evidence="3">
    <location>
        <begin position="123"/>
        <end position="184"/>
    </location>
</feature>
<dbReference type="GO" id="GO:0003723">
    <property type="term" value="F:RNA binding"/>
    <property type="evidence" value="ECO:0007669"/>
    <property type="project" value="InterPro"/>
</dbReference>
<keyword evidence="4" id="KW-0418">Kinase</keyword>
<comment type="caution">
    <text evidence="4">The sequence shown here is derived from an EMBL/GenBank/DDBJ whole genome shotgun (WGS) entry which is preliminary data.</text>
</comment>
<protein>
    <submittedName>
        <fullName evidence="4">Histidine kinase</fullName>
    </submittedName>
</protein>
<sequence>MLRVLVVDSSRERAADVCAALALAGHQVAAVLPSAFELPAQVLATRPDVIFIQADSPSRDTLEHLAIMNRDCPRPVLMCSPDSDSGMIRRAVKAGVSSYVIDSVSPERLDALVEVAVAQFEAFQNLRAERDDATRKLSERITIDRAKGVLMRARGLDEDGAYHALRKLAMERGRKLADVAQDVIEMAKLLL</sequence>
<comment type="caution">
    <text evidence="1">Lacks conserved residue(s) required for the propagation of feature annotation.</text>
</comment>
<evidence type="ECO:0000259" key="3">
    <source>
        <dbReference type="PROSITE" id="PS50921"/>
    </source>
</evidence>
<dbReference type="InterPro" id="IPR036388">
    <property type="entry name" value="WH-like_DNA-bd_sf"/>
</dbReference>
<evidence type="ECO:0000259" key="2">
    <source>
        <dbReference type="PROSITE" id="PS50110"/>
    </source>
</evidence>
<dbReference type="PIRSF" id="PIRSF036382">
    <property type="entry name" value="RR_antiterm"/>
    <property type="match status" value="1"/>
</dbReference>
<feature type="domain" description="Response regulatory" evidence="2">
    <location>
        <begin position="3"/>
        <end position="117"/>
    </location>
</feature>
<name>A0A4Y4CWI5_ZOORA</name>
<dbReference type="SMART" id="SM01012">
    <property type="entry name" value="ANTAR"/>
    <property type="match status" value="1"/>
</dbReference>
<keyword evidence="4" id="KW-0808">Transferase</keyword>
<accession>A0A4Y4CWI5</accession>
<dbReference type="RefSeq" id="WP_141351275.1">
    <property type="nucleotide sequence ID" value="NZ_BJNV01000024.1"/>
</dbReference>
<keyword evidence="5" id="KW-1185">Reference proteome</keyword>
<dbReference type="SMART" id="SM00448">
    <property type="entry name" value="REC"/>
    <property type="match status" value="1"/>
</dbReference>
<evidence type="ECO:0000313" key="4">
    <source>
        <dbReference type="EMBL" id="GEC95633.1"/>
    </source>
</evidence>
<dbReference type="AlphaFoldDB" id="A0A4Y4CWI5"/>
<dbReference type="GO" id="GO:0000160">
    <property type="term" value="P:phosphorelay signal transduction system"/>
    <property type="evidence" value="ECO:0007669"/>
    <property type="project" value="InterPro"/>
</dbReference>
<dbReference type="PROSITE" id="PS50921">
    <property type="entry name" value="ANTAR"/>
    <property type="match status" value="1"/>
</dbReference>
<dbReference type="SUPFAM" id="SSF52172">
    <property type="entry name" value="CheY-like"/>
    <property type="match status" value="1"/>
</dbReference>
<dbReference type="OrthoDB" id="9782798at2"/>
<evidence type="ECO:0000313" key="5">
    <source>
        <dbReference type="Proteomes" id="UP000318422"/>
    </source>
</evidence>
<dbReference type="Pfam" id="PF03861">
    <property type="entry name" value="ANTAR"/>
    <property type="match status" value="1"/>
</dbReference>
<dbReference type="Gene3D" id="1.10.10.10">
    <property type="entry name" value="Winged helix-like DNA-binding domain superfamily/Winged helix DNA-binding domain"/>
    <property type="match status" value="1"/>
</dbReference>
<gene>
    <name evidence="4" type="primary">nasT</name>
    <name evidence="4" type="ORF">ZRA01_17060</name>
</gene>
<dbReference type="EMBL" id="BJNV01000024">
    <property type="protein sequence ID" value="GEC95633.1"/>
    <property type="molecule type" value="Genomic_DNA"/>
</dbReference>
<dbReference type="InterPro" id="IPR001789">
    <property type="entry name" value="Sig_transdc_resp-reg_receiver"/>
</dbReference>
<dbReference type="InterPro" id="IPR011006">
    <property type="entry name" value="CheY-like_superfamily"/>
</dbReference>
<dbReference type="PROSITE" id="PS50110">
    <property type="entry name" value="RESPONSE_REGULATORY"/>
    <property type="match status" value="1"/>
</dbReference>
<proteinExistence type="predicted"/>
<organism evidence="4 5">
    <name type="scientific">Zoogloea ramigera</name>
    <dbReference type="NCBI Taxonomy" id="350"/>
    <lineage>
        <taxon>Bacteria</taxon>
        <taxon>Pseudomonadati</taxon>
        <taxon>Pseudomonadota</taxon>
        <taxon>Betaproteobacteria</taxon>
        <taxon>Rhodocyclales</taxon>
        <taxon>Zoogloeaceae</taxon>
        <taxon>Zoogloea</taxon>
    </lineage>
</organism>